<evidence type="ECO:0000256" key="1">
    <source>
        <dbReference type="SAM" id="MobiDB-lite"/>
    </source>
</evidence>
<dbReference type="STRING" id="91626.A0A0C9M3J2"/>
<reference evidence="2" key="1">
    <citation type="submission" date="2014-09" db="EMBL/GenBank/DDBJ databases">
        <title>Draft genome sequence of an oleaginous Mucoromycotina fungus Mucor ambiguus NBRC6742.</title>
        <authorList>
            <person name="Takeda I."/>
            <person name="Yamane N."/>
            <person name="Morita T."/>
            <person name="Tamano K."/>
            <person name="Machida M."/>
            <person name="Baker S."/>
            <person name="Koike H."/>
        </authorList>
    </citation>
    <scope>NUCLEOTIDE SEQUENCE</scope>
    <source>
        <strain evidence="2">NBRC 6742</strain>
    </source>
</reference>
<protein>
    <submittedName>
        <fullName evidence="2">Uncharacterized protein</fullName>
    </submittedName>
</protein>
<name>A0A0C9M3J2_9FUNG</name>
<evidence type="ECO:0000313" key="2">
    <source>
        <dbReference type="EMBL" id="GAN03576.1"/>
    </source>
</evidence>
<dbReference type="Proteomes" id="UP000053815">
    <property type="component" value="Unassembled WGS sequence"/>
</dbReference>
<feature type="compositionally biased region" description="Polar residues" evidence="1">
    <location>
        <begin position="115"/>
        <end position="148"/>
    </location>
</feature>
<gene>
    <name evidence="2" type="ORF">MAM1_0043c03031</name>
</gene>
<accession>A0A0C9M3J2</accession>
<evidence type="ECO:0000313" key="3">
    <source>
        <dbReference type="Proteomes" id="UP000053815"/>
    </source>
</evidence>
<dbReference type="OrthoDB" id="2289113at2759"/>
<feature type="region of interest" description="Disordered" evidence="1">
    <location>
        <begin position="115"/>
        <end position="174"/>
    </location>
</feature>
<proteinExistence type="predicted"/>
<sequence>MGELFDYFAEHASYDTFQIQEFLKIQNCPTKVSSDKNFKYFIESVCQSKSKQAKYPKAKAFANKIRDDKFDVLKQVEFIEYWRLKEQVVTRAKLRCSEIGYGQVFGVANPSPIQVNSSDAQANPSDVQANPSDAQANPSQICSLNSSQDDPDYESKESTPSSTSSNDGETGSRKYYLVHDGDSYEYKLKDDASRWIVDNYDVSDAFFNYREQSKTKAEDLEELDTHEQLSLDGIMLIDKDFMQTDVVDYQHIEAILDDIDNHIHFKQPTLPSTKKLFLSRFAEDMARRKINKTKIFADINSYKQENGPDANILCTTLENLVNTYTADYTNDKANEATLVRDSIDNILKPYFPNSLLTRSVGADRMIRDSSDRFTRLDPSLACSGKRADFSVVSLKSCHALLSLEAKSNRTKNVDEMVKLCKEMKDTIKAIHKEKRGNVAVCGILMRDVSSQVYVMDHEFDGLYRVVLLGKFDLPRDCYGMQNLVSIISVFEKLKTIVHSSATTLRAKPAPRLRIPEDIVSMHTPTFIQVAKRILDKNDPRVKNAHRKLCF</sequence>
<organism evidence="2">
    <name type="scientific">Mucor ambiguus</name>
    <dbReference type="NCBI Taxonomy" id="91626"/>
    <lineage>
        <taxon>Eukaryota</taxon>
        <taxon>Fungi</taxon>
        <taxon>Fungi incertae sedis</taxon>
        <taxon>Mucoromycota</taxon>
        <taxon>Mucoromycotina</taxon>
        <taxon>Mucoromycetes</taxon>
        <taxon>Mucorales</taxon>
        <taxon>Mucorineae</taxon>
        <taxon>Mucoraceae</taxon>
        <taxon>Mucor</taxon>
    </lineage>
</organism>
<dbReference type="EMBL" id="DF836332">
    <property type="protein sequence ID" value="GAN03576.1"/>
    <property type="molecule type" value="Genomic_DNA"/>
</dbReference>
<dbReference type="AlphaFoldDB" id="A0A0C9M3J2"/>
<keyword evidence="3" id="KW-1185">Reference proteome</keyword>